<dbReference type="Proteomes" id="UP000220836">
    <property type="component" value="Unassembled WGS sequence"/>
</dbReference>
<name>A0A238KVD1_9RHOB</name>
<protein>
    <submittedName>
        <fullName evidence="1">Uncharacterized protein</fullName>
    </submittedName>
</protein>
<organism evidence="1 2">
    <name type="scientific">Pelagimonas varians</name>
    <dbReference type="NCBI Taxonomy" id="696760"/>
    <lineage>
        <taxon>Bacteria</taxon>
        <taxon>Pseudomonadati</taxon>
        <taxon>Pseudomonadota</taxon>
        <taxon>Alphaproteobacteria</taxon>
        <taxon>Rhodobacterales</taxon>
        <taxon>Roseobacteraceae</taxon>
        <taxon>Pelagimonas</taxon>
    </lineage>
</organism>
<dbReference type="EMBL" id="FXYH01000012">
    <property type="protein sequence ID" value="SMX46142.1"/>
    <property type="molecule type" value="Genomic_DNA"/>
</dbReference>
<reference evidence="1 2" key="1">
    <citation type="submission" date="2017-05" db="EMBL/GenBank/DDBJ databases">
        <authorList>
            <person name="Song R."/>
            <person name="Chenine A.L."/>
            <person name="Ruprecht R.M."/>
        </authorList>
    </citation>
    <scope>NUCLEOTIDE SEQUENCE [LARGE SCALE GENOMIC DNA]</scope>
    <source>
        <strain evidence="1 2">CECT 8663</strain>
    </source>
</reference>
<keyword evidence="2" id="KW-1185">Reference proteome</keyword>
<evidence type="ECO:0000313" key="2">
    <source>
        <dbReference type="Proteomes" id="UP000220836"/>
    </source>
</evidence>
<dbReference type="AlphaFoldDB" id="A0A238KVD1"/>
<evidence type="ECO:0000313" key="1">
    <source>
        <dbReference type="EMBL" id="SMX46142.1"/>
    </source>
</evidence>
<sequence>MRIHGGDLNGHIAGLVQRKVLEVRARIKAEGPPDDRCRAFGRRDADRICQAAAIIIAVHIRAKRSQININRRTVFDRSRNTRRQTRRIIRARHGNRDCRLIRVAIRISDFIGESHVARFALGQIFKFPIGIKRKAANNRRCRKRMRRCAFVKDQDTCRWPRHQDDRLCQIRHIIVQQNRREANRCGVLGHTCDIVSGRDRFVGWIKFDPVYQDPQVFEFAGRQIKGRELEAG</sequence>
<proteinExistence type="predicted"/>
<accession>A0A238KVD1</accession>
<gene>
    <name evidence="1" type="ORF">PEV8663_03203</name>
</gene>